<dbReference type="GeneID" id="57906517"/>
<evidence type="ECO:0000313" key="2">
    <source>
        <dbReference type="EMBL" id="SUP76254.1"/>
    </source>
</evidence>
<dbReference type="RefSeq" id="WP_032911525.1">
    <property type="nucleotide sequence ID" value="NZ_CP023964.1"/>
</dbReference>
<feature type="chain" id="PRO_5016980178" evidence="1">
    <location>
        <begin position="27"/>
        <end position="298"/>
    </location>
</feature>
<evidence type="ECO:0000313" key="3">
    <source>
        <dbReference type="Proteomes" id="UP000254835"/>
    </source>
</evidence>
<accession>A0A380PRK6</accession>
<gene>
    <name evidence="2" type="ORF">NCTC11470_01282</name>
</gene>
<organism evidence="2 3">
    <name type="scientific">Yersinia frederiksenii</name>
    <dbReference type="NCBI Taxonomy" id="29484"/>
    <lineage>
        <taxon>Bacteria</taxon>
        <taxon>Pseudomonadati</taxon>
        <taxon>Pseudomonadota</taxon>
        <taxon>Gammaproteobacteria</taxon>
        <taxon>Enterobacterales</taxon>
        <taxon>Yersiniaceae</taxon>
        <taxon>Yersinia</taxon>
    </lineage>
</organism>
<feature type="signal peptide" evidence="1">
    <location>
        <begin position="1"/>
        <end position="26"/>
    </location>
</feature>
<protein>
    <submittedName>
        <fullName evidence="2">Uncharacterized protein</fullName>
    </submittedName>
</protein>
<proteinExistence type="predicted"/>
<evidence type="ECO:0000256" key="1">
    <source>
        <dbReference type="SAM" id="SignalP"/>
    </source>
</evidence>
<name>A0A380PRK6_YERFR</name>
<dbReference type="EMBL" id="UHJA01000001">
    <property type="protein sequence ID" value="SUP76254.1"/>
    <property type="molecule type" value="Genomic_DNA"/>
</dbReference>
<keyword evidence="1" id="KW-0732">Signal</keyword>
<sequence length="298" mass="32778">MTSLPPSLIVSAFFLGLMFSSSIAVAESGLSAESREYKLLLKPGRLSDKQQAMDYYGQAIQQAAIQSGLTVKPAKHPLKQKTSLYTYLDTVDQQLNAKHIILRVVQPLKNNQPEDKNNVTLKYRVSGDKIVKASELNVSPSYPVVVKFETDVVGFIDAKVGHNEQQNSLSAQIKGLPVIPARTVLSQYAELFPTLAKLGIKPDSPLNIVGSTILNEELSLGSLHFTDGTKTKLAMVIWSDNQSHKLIVGEISFAINLKPESPARVEQSQKFFDALQQQLKDDLLPGATKTSVVYQRDN</sequence>
<dbReference type="Proteomes" id="UP000254835">
    <property type="component" value="Unassembled WGS sequence"/>
</dbReference>
<reference evidence="2 3" key="1">
    <citation type="submission" date="2018-06" db="EMBL/GenBank/DDBJ databases">
        <authorList>
            <consortium name="Pathogen Informatics"/>
            <person name="Doyle S."/>
        </authorList>
    </citation>
    <scope>NUCLEOTIDE SEQUENCE [LARGE SCALE GENOMIC DNA]</scope>
    <source>
        <strain evidence="2 3">NCTC11470</strain>
    </source>
</reference>
<dbReference type="AlphaFoldDB" id="A0A380PRK6"/>